<reference evidence="1 2" key="1">
    <citation type="submission" date="2020-03" db="EMBL/GenBank/DDBJ databases">
        <title>Spirochaetal bacteria isolated from arthropods constitute a novel genus Entomospira genus novum within the order Spirochaetales.</title>
        <authorList>
            <person name="Grana-Miraglia L."/>
            <person name="Sikutova S."/>
            <person name="Fingerle V."/>
            <person name="Sing A."/>
            <person name="Castillo-Ramirez S."/>
            <person name="Margos G."/>
            <person name="Rudolf I."/>
        </authorList>
    </citation>
    <scope>NUCLEOTIDE SEQUENCE [LARGE SCALE GENOMIC DNA]</scope>
    <source>
        <strain evidence="1 2">BR193</strain>
    </source>
</reference>
<keyword evidence="1" id="KW-0808">Transferase</keyword>
<protein>
    <submittedName>
        <fullName evidence="1">Methyltransferase domain-containing protein</fullName>
    </submittedName>
</protein>
<dbReference type="InterPro" id="IPR029063">
    <property type="entry name" value="SAM-dependent_MTases_sf"/>
</dbReference>
<dbReference type="RefSeq" id="WP_167700661.1">
    <property type="nucleotide sequence ID" value="NZ_CP118174.1"/>
</dbReference>
<dbReference type="PANTHER" id="PTHR43861:SF6">
    <property type="entry name" value="METHYLTRANSFERASE TYPE 11"/>
    <property type="match status" value="1"/>
</dbReference>
<dbReference type="Proteomes" id="UP000711995">
    <property type="component" value="Unassembled WGS sequence"/>
</dbReference>
<evidence type="ECO:0000313" key="2">
    <source>
        <dbReference type="Proteomes" id="UP000711995"/>
    </source>
</evidence>
<dbReference type="Gene3D" id="3.40.50.150">
    <property type="entry name" value="Vaccinia Virus protein VP39"/>
    <property type="match status" value="1"/>
</dbReference>
<dbReference type="Pfam" id="PF13489">
    <property type="entry name" value="Methyltransf_23"/>
    <property type="match status" value="1"/>
</dbReference>
<dbReference type="AlphaFoldDB" id="A0A968G9M4"/>
<evidence type="ECO:0000313" key="1">
    <source>
        <dbReference type="EMBL" id="NIZ41082.1"/>
    </source>
</evidence>
<comment type="caution">
    <text evidence="1">The sequence shown here is derived from an EMBL/GenBank/DDBJ whole genome shotgun (WGS) entry which is preliminary data.</text>
</comment>
<dbReference type="PANTHER" id="PTHR43861">
    <property type="entry name" value="TRANS-ACONITATE 2-METHYLTRANSFERASE-RELATED"/>
    <property type="match status" value="1"/>
</dbReference>
<name>A0A968G9M4_9SPIO</name>
<dbReference type="GO" id="GO:0008168">
    <property type="term" value="F:methyltransferase activity"/>
    <property type="evidence" value="ECO:0007669"/>
    <property type="project" value="UniProtKB-KW"/>
</dbReference>
<dbReference type="SUPFAM" id="SSF53756">
    <property type="entry name" value="UDP-Glycosyltransferase/glycogen phosphorylase"/>
    <property type="match status" value="1"/>
</dbReference>
<proteinExistence type="predicted"/>
<dbReference type="EMBL" id="JAATLJ010000001">
    <property type="protein sequence ID" value="NIZ41082.1"/>
    <property type="molecule type" value="Genomic_DNA"/>
</dbReference>
<dbReference type="CDD" id="cd02440">
    <property type="entry name" value="AdoMet_MTases"/>
    <property type="match status" value="1"/>
</dbReference>
<gene>
    <name evidence="1" type="ORF">HCT14_06160</name>
</gene>
<organism evidence="1 2">
    <name type="scientific">Entomospira entomophila</name>
    <dbReference type="NCBI Taxonomy" id="2719988"/>
    <lineage>
        <taxon>Bacteria</taxon>
        <taxon>Pseudomonadati</taxon>
        <taxon>Spirochaetota</taxon>
        <taxon>Spirochaetia</taxon>
        <taxon>Spirochaetales</taxon>
        <taxon>Spirochaetaceae</taxon>
        <taxon>Entomospira</taxon>
    </lineage>
</organism>
<sequence>MGETRIESKEKKRVLFVPQSDATHGVGHLQRVLGLMQQLENSPYMEISLYIPSEHDTPVLKRLISDFQQQSRVIHNLKQASWDYIIADYRSSSIEFAKELNRLAPVIALDEGGAGRSFYAYIIDILPTLASVSSANEQNIGYLSLPSPSKEQRPGCEGLRILVSFGGSDQARMTELIGNFLDRIHYPVKLWNVVKGPLFHRTIAWPGVKILESVQMHELLESYDIVFTHFGITAYEALASGCKPILINPTTYHQELAQQSGFMSLGVGSITKEQESWLEQLLTQRTALEAWQEIVSPRWSGQSVSLAKRLESLVSYQQACPVCFEQIGLPVSEILYRTQRKSYAICDGCGMTYLLYFDKPAITYNKQYFDEEYRKQYGKSYLEDFEHIKSMGIQRLSRILHYNKSRKAEEQGKLLDIGCAYGPFLQAGSELGFEVYGIDTAKDAVEYVVNELGFSAREASFPNEIPYHNERFKVVTMWYVIEHFSDLQSVMMSINRYLEIGGVFAFATPKGDGLSARNNLSAFLEKSPDDHYSIFTKKVLGSFLSRYGFELLHIETTGIHINRKWRNVDAKSMLGRGLTRMCKHLGLGDTFEIYARKKRDLS</sequence>
<accession>A0A968G9M4</accession>
<keyword evidence="2" id="KW-1185">Reference proteome</keyword>
<dbReference type="Gene3D" id="3.40.50.2000">
    <property type="entry name" value="Glycogen Phosphorylase B"/>
    <property type="match status" value="1"/>
</dbReference>
<dbReference type="SUPFAM" id="SSF53335">
    <property type="entry name" value="S-adenosyl-L-methionine-dependent methyltransferases"/>
    <property type="match status" value="1"/>
</dbReference>
<keyword evidence="1" id="KW-0489">Methyltransferase</keyword>
<dbReference type="GO" id="GO:0032259">
    <property type="term" value="P:methylation"/>
    <property type="evidence" value="ECO:0007669"/>
    <property type="project" value="UniProtKB-KW"/>
</dbReference>